<dbReference type="NCBIfam" id="TIGR00175">
    <property type="entry name" value="mito_nad_idh"/>
    <property type="match status" value="1"/>
</dbReference>
<dbReference type="FunFam" id="3.40.718.10:FF:000001">
    <property type="entry name" value="Isocitrate dehydrogenase [NAD] subunit, mitochondrial"/>
    <property type="match status" value="1"/>
</dbReference>
<dbReference type="GO" id="GO:0051287">
    <property type="term" value="F:NAD binding"/>
    <property type="evidence" value="ECO:0007669"/>
    <property type="project" value="UniProtKB-UniRule"/>
</dbReference>
<dbReference type="GO" id="GO:0005739">
    <property type="term" value="C:mitochondrion"/>
    <property type="evidence" value="ECO:0007669"/>
    <property type="project" value="UniProtKB-SubCell"/>
</dbReference>
<protein>
    <recommendedName>
        <fullName evidence="8">Isocitrate dehydrogenase [NAD] subunit, mitochondrial</fullName>
    </recommendedName>
</protein>
<dbReference type="GO" id="GO:0006099">
    <property type="term" value="P:tricarboxylic acid cycle"/>
    <property type="evidence" value="ECO:0007669"/>
    <property type="project" value="UniProtKB-UniRule"/>
</dbReference>
<evidence type="ECO:0000313" key="12">
    <source>
        <dbReference type="Proteomes" id="UP001474421"/>
    </source>
</evidence>
<evidence type="ECO:0000259" key="10">
    <source>
        <dbReference type="SMART" id="SM01329"/>
    </source>
</evidence>
<accession>A0AAW1B8I6</accession>
<evidence type="ECO:0000256" key="7">
    <source>
        <dbReference type="ARBA" id="ARBA00037063"/>
    </source>
</evidence>
<feature type="compositionally biased region" description="Low complexity" evidence="9">
    <location>
        <begin position="262"/>
        <end position="278"/>
    </location>
</feature>
<keyword evidence="5 8" id="KW-0809">Transit peptide</keyword>
<feature type="region of interest" description="Disordered" evidence="9">
    <location>
        <begin position="187"/>
        <end position="278"/>
    </location>
</feature>
<feature type="region of interest" description="Disordered" evidence="9">
    <location>
        <begin position="798"/>
        <end position="831"/>
    </location>
</feature>
<sequence length="1002" mass="105682">MLTAQDAGGGGRKERKKGRKEERKKEREGGDAEKSCVASQPRLRQLPFREGPFWGSPGGEDLGRLGDLGAAREGAGGALPTAGGAGRLRGRSAPSFEQGLRTRAERPTGGPEAEAAPAAPERPPGAGALRAGRAPREGAKARLATSGGASAGRSPGRGRVGRAGAPGAALGAAGGALSLIRPSGAAAFRRRAPVRAAPSPPGPACVAPNRPNEAGAFWELESLPPSGSHQVYKKKSGFGSSSESSEARELPRSRAHRGAREPAPSGSAPGRRSAAPRRPLCGSWRAMALAAALKGARASSAGGRLLRGLSGSATLLQRPAQAERAFPVTLLPGDGVGPELMHSVKEVFKVAGVPVQFDEHHLSEVQNMASEEILDQVLESMEKSKVALIGKIHTPMEYKGELASYDMRLRRKLDLFANVVHISSLPGYKTRHNNLDLVIIREQTEGEYSSLEHESAKGVIECMKIITRAKSQRIAKFAFDFATKKGRNKVTAVHKANIMKLGDGLFLRCCEEVAELYPRITFETMIIDNCCMQLVQNPYQFDVLVMPNLYGNIIDNLAAGLVGGAGVVPGESYSADFAVFEMGARHPFAQAVGRNIANPTAMLLSSANMLRHLNLEHHSTMISDAVKKVIKVGKVRTQDMGGYSTTSDFIKSVIDHLHPHYGVWSAPAGRDGGALPGAFCSGVSPWKVTSGAESGCVKGWEGAPRRALGGELAGEHGPCGVRWAPFSPAEDHQDFWEDPARAHGGMGREIASNCSVFSVQDAPGAAVSLPGNTWHHLSPKRGQSRDVVGARGKQAEISCSGKGLRPLSGQRGAGHPRRAQGWKDRPTARRPSSGWEVCVAEGPPWFVRVRVKRCARDGASLPRPPGCWGPLEEHSQEGPMGNRVADCTEGGGGWKATPKAAPCITQNVTEAVVGQFSSASGFGVPFENARLGGGVGGPWSGRPGKAPRAQRLKAMGAPGLAPGRPAKAAPLLLFSWQVRTADMGGYATSNDFTRAVITALAD</sequence>
<dbReference type="Pfam" id="PF00180">
    <property type="entry name" value="Iso_dh"/>
    <property type="match status" value="1"/>
</dbReference>
<reference evidence="11 12" key="1">
    <citation type="journal article" date="2024" name="Proc. Natl. Acad. Sci. U.S.A.">
        <title>The genetic regulatory architecture and epigenomic basis for age-related changes in rattlesnake venom.</title>
        <authorList>
            <person name="Hogan M.P."/>
            <person name="Holding M.L."/>
            <person name="Nystrom G.S."/>
            <person name="Colston T.J."/>
            <person name="Bartlett D.A."/>
            <person name="Mason A.J."/>
            <person name="Ellsworth S.A."/>
            <person name="Rautsaw R.M."/>
            <person name="Lawrence K.C."/>
            <person name="Strickland J.L."/>
            <person name="He B."/>
            <person name="Fraser P."/>
            <person name="Margres M.J."/>
            <person name="Gilbert D.M."/>
            <person name="Gibbs H.L."/>
            <person name="Parkinson C.L."/>
            <person name="Rokyta D.R."/>
        </authorList>
    </citation>
    <scope>NUCLEOTIDE SEQUENCE [LARGE SCALE GENOMIC DNA]</scope>
    <source>
        <strain evidence="11">DRR0105</strain>
    </source>
</reference>
<dbReference type="AlphaFoldDB" id="A0AAW1B8I6"/>
<feature type="compositionally biased region" description="Low complexity" evidence="9">
    <location>
        <begin position="141"/>
        <end position="154"/>
    </location>
</feature>
<feature type="region of interest" description="Disordered" evidence="9">
    <location>
        <begin position="1"/>
        <end position="170"/>
    </location>
</feature>
<evidence type="ECO:0000256" key="9">
    <source>
        <dbReference type="SAM" id="MobiDB-lite"/>
    </source>
</evidence>
<dbReference type="Proteomes" id="UP001474421">
    <property type="component" value="Unassembled WGS sequence"/>
</dbReference>
<keyword evidence="12" id="KW-1185">Reference proteome</keyword>
<evidence type="ECO:0000256" key="1">
    <source>
        <dbReference type="ARBA" id="ARBA00004173"/>
    </source>
</evidence>
<evidence type="ECO:0000256" key="2">
    <source>
        <dbReference type="ARBA" id="ARBA00007769"/>
    </source>
</evidence>
<evidence type="ECO:0000256" key="4">
    <source>
        <dbReference type="ARBA" id="ARBA00022532"/>
    </source>
</evidence>
<feature type="compositionally biased region" description="Low complexity" evidence="9">
    <location>
        <begin position="65"/>
        <end position="82"/>
    </location>
</feature>
<dbReference type="Gene3D" id="3.40.718.10">
    <property type="entry name" value="Isopropylmalate Dehydrogenase"/>
    <property type="match status" value="1"/>
</dbReference>
<dbReference type="PANTHER" id="PTHR11835">
    <property type="entry name" value="DECARBOXYLATING DEHYDROGENASES-ISOCITRATE, ISOPROPYLMALATE, TARTRATE"/>
    <property type="match status" value="1"/>
</dbReference>
<organism evidence="11 12">
    <name type="scientific">Crotalus adamanteus</name>
    <name type="common">Eastern diamondback rattlesnake</name>
    <dbReference type="NCBI Taxonomy" id="8729"/>
    <lineage>
        <taxon>Eukaryota</taxon>
        <taxon>Metazoa</taxon>
        <taxon>Chordata</taxon>
        <taxon>Craniata</taxon>
        <taxon>Vertebrata</taxon>
        <taxon>Euteleostomi</taxon>
        <taxon>Lepidosauria</taxon>
        <taxon>Squamata</taxon>
        <taxon>Bifurcata</taxon>
        <taxon>Unidentata</taxon>
        <taxon>Episquamata</taxon>
        <taxon>Toxicofera</taxon>
        <taxon>Serpentes</taxon>
        <taxon>Colubroidea</taxon>
        <taxon>Viperidae</taxon>
        <taxon>Crotalinae</taxon>
        <taxon>Crotalus</taxon>
    </lineage>
</organism>
<evidence type="ECO:0000256" key="5">
    <source>
        <dbReference type="ARBA" id="ARBA00022946"/>
    </source>
</evidence>
<evidence type="ECO:0000256" key="8">
    <source>
        <dbReference type="RuleBase" id="RU361266"/>
    </source>
</evidence>
<proteinExistence type="inferred from homology"/>
<dbReference type="InterPro" id="IPR024084">
    <property type="entry name" value="IsoPropMal-DH-like_dom"/>
</dbReference>
<feature type="compositionally biased region" description="Basic and acidic residues" evidence="9">
    <location>
        <begin position="19"/>
        <end position="34"/>
    </location>
</feature>
<comment type="subunit">
    <text evidence="3">Heterooligomer of subunits alpha (IDH3A), beta (IDH3B), and gamma (IDH3G) in the apparent ratio of 2:1:1. The heterodimer containing one IDH3A and one IDH3B subunit and the heterodimer containing one IDH3A and one IDH3G subunit assemble into a heterotetramer (which contains two subunits of IDH3A, one of IDH3B and one of IDH3G) and further into the heterooctamer.</text>
</comment>
<dbReference type="InterPro" id="IPR019818">
    <property type="entry name" value="IsoCit/isopropylmalate_DH_CS"/>
</dbReference>
<gene>
    <name evidence="11" type="ORF">NXF25_013464</name>
</gene>
<dbReference type="PANTHER" id="PTHR11835:SF42">
    <property type="entry name" value="ISOCITRATE DEHYDROGENASE [NAD] SUBUNIT BETA, MITOCHONDRIAL"/>
    <property type="match status" value="1"/>
</dbReference>
<name>A0AAW1B8I6_CROAD</name>
<dbReference type="GO" id="GO:0016616">
    <property type="term" value="F:oxidoreductase activity, acting on the CH-OH group of donors, NAD or NADP as acceptor"/>
    <property type="evidence" value="ECO:0007669"/>
    <property type="project" value="InterPro"/>
</dbReference>
<dbReference type="InterPro" id="IPR004434">
    <property type="entry name" value="Isocitrate_DH_NAD"/>
</dbReference>
<keyword evidence="4 8" id="KW-0816">Tricarboxylic acid cycle</keyword>
<feature type="domain" description="Isopropylmalate dehydrogenase-like" evidence="10">
    <location>
        <begin position="327"/>
        <end position="653"/>
    </location>
</feature>
<dbReference type="GO" id="GO:0006102">
    <property type="term" value="P:isocitrate metabolic process"/>
    <property type="evidence" value="ECO:0007669"/>
    <property type="project" value="TreeGrafter"/>
</dbReference>
<evidence type="ECO:0000256" key="3">
    <source>
        <dbReference type="ARBA" id="ARBA00011525"/>
    </source>
</evidence>
<evidence type="ECO:0000256" key="6">
    <source>
        <dbReference type="ARBA" id="ARBA00023128"/>
    </source>
</evidence>
<comment type="caution">
    <text evidence="11">The sequence shown here is derived from an EMBL/GenBank/DDBJ whole genome shotgun (WGS) entry which is preliminary data.</text>
</comment>
<evidence type="ECO:0000313" key="11">
    <source>
        <dbReference type="EMBL" id="KAK9398495.1"/>
    </source>
</evidence>
<dbReference type="SMART" id="SM01329">
    <property type="entry name" value="Iso_dh"/>
    <property type="match status" value="1"/>
</dbReference>
<comment type="similarity">
    <text evidence="2 8">Belongs to the isocitrate and isopropylmalate dehydrogenases family.</text>
</comment>
<dbReference type="GO" id="GO:0000287">
    <property type="term" value="F:magnesium ion binding"/>
    <property type="evidence" value="ECO:0007669"/>
    <property type="project" value="UniProtKB-UniRule"/>
</dbReference>
<dbReference type="EMBL" id="JAOTOJ010000007">
    <property type="protein sequence ID" value="KAK9398495.1"/>
    <property type="molecule type" value="Genomic_DNA"/>
</dbReference>
<dbReference type="SUPFAM" id="SSF53659">
    <property type="entry name" value="Isocitrate/Isopropylmalate dehydrogenase-like"/>
    <property type="match status" value="1"/>
</dbReference>
<comment type="function">
    <text evidence="7">Plays a structural role to facilitate the assembly and ensure the full activity of the enzyme catalyzing the decarboxylation of isocitrate (ICT) into alpha-ketoglutarate. The heterodimer composed of the alpha (IDH3A) and beta (IDH3B) subunits and the heterodimer composed of the alpha (IDH3A) and gamma (IDH3G) subunits, have considerable basal activity but the full activity of the heterotetramer (containing two subunits of IDH3A, one of IDH3B and one of IDH3G) requires the assembly and cooperative function of both heterodimers.</text>
</comment>
<comment type="subcellular location">
    <subcellularLocation>
        <location evidence="1 8">Mitochondrion</location>
    </subcellularLocation>
</comment>
<keyword evidence="6 8" id="KW-0496">Mitochondrion</keyword>
<dbReference type="PROSITE" id="PS00470">
    <property type="entry name" value="IDH_IMDH"/>
    <property type="match status" value="1"/>
</dbReference>
<feature type="compositionally biased region" description="Low complexity" evidence="9">
    <location>
        <begin position="107"/>
        <end position="132"/>
    </location>
</feature>